<feature type="compositionally biased region" description="Low complexity" evidence="1">
    <location>
        <begin position="126"/>
        <end position="153"/>
    </location>
</feature>
<evidence type="ECO:0000313" key="2">
    <source>
        <dbReference type="EMBL" id="VEL23091.1"/>
    </source>
</evidence>
<feature type="compositionally biased region" description="Low complexity" evidence="1">
    <location>
        <begin position="110"/>
        <end position="119"/>
    </location>
</feature>
<feature type="compositionally biased region" description="Basic residues" evidence="1">
    <location>
        <begin position="154"/>
        <end position="166"/>
    </location>
</feature>
<organism evidence="2 3">
    <name type="scientific">Protopolystoma xenopodis</name>
    <dbReference type="NCBI Taxonomy" id="117903"/>
    <lineage>
        <taxon>Eukaryota</taxon>
        <taxon>Metazoa</taxon>
        <taxon>Spiralia</taxon>
        <taxon>Lophotrochozoa</taxon>
        <taxon>Platyhelminthes</taxon>
        <taxon>Monogenea</taxon>
        <taxon>Polyopisthocotylea</taxon>
        <taxon>Polystomatidea</taxon>
        <taxon>Polystomatidae</taxon>
        <taxon>Protopolystoma</taxon>
    </lineage>
</organism>
<protein>
    <submittedName>
        <fullName evidence="2">Uncharacterized protein</fullName>
    </submittedName>
</protein>
<name>A0A3S5AR86_9PLAT</name>
<feature type="compositionally biased region" description="Basic and acidic residues" evidence="1">
    <location>
        <begin position="97"/>
        <end position="107"/>
    </location>
</feature>
<reference evidence="2" key="1">
    <citation type="submission" date="2018-11" db="EMBL/GenBank/DDBJ databases">
        <authorList>
            <consortium name="Pathogen Informatics"/>
        </authorList>
    </citation>
    <scope>NUCLEOTIDE SEQUENCE</scope>
</reference>
<proteinExistence type="predicted"/>
<dbReference type="EMBL" id="CAAALY010059964">
    <property type="protein sequence ID" value="VEL23091.1"/>
    <property type="molecule type" value="Genomic_DNA"/>
</dbReference>
<gene>
    <name evidence="2" type="ORF">PXEA_LOCUS16531</name>
</gene>
<feature type="region of interest" description="Disordered" evidence="1">
    <location>
        <begin position="65"/>
        <end position="190"/>
    </location>
</feature>
<comment type="caution">
    <text evidence="2">The sequence shown here is derived from an EMBL/GenBank/DDBJ whole genome shotgun (WGS) entry which is preliminary data.</text>
</comment>
<feature type="compositionally biased region" description="Polar residues" evidence="1">
    <location>
        <begin position="69"/>
        <end position="81"/>
    </location>
</feature>
<evidence type="ECO:0000256" key="1">
    <source>
        <dbReference type="SAM" id="MobiDB-lite"/>
    </source>
</evidence>
<dbReference type="Proteomes" id="UP000784294">
    <property type="component" value="Unassembled WGS sequence"/>
</dbReference>
<keyword evidence="3" id="KW-1185">Reference proteome</keyword>
<sequence length="210" mass="22498">MAVMGVCKCATTRRTVLPATHAWPGQETNFRTASAWYAPFSEPDLPVDAGLARTSRVLEHVRRLDERQTAANQSPARSSTKAGLGLEPRVPNGSGRGTKERSRESRRCGARSAAACRPASSPPAPGCISSSSSSPSSVRTQSPFQSPSQSRSQSRTRTRTRTRSRSRLASLSSDNLAGPPEPTPLCHGMPSIEERLAALGDSFVPKTKQK</sequence>
<evidence type="ECO:0000313" key="3">
    <source>
        <dbReference type="Proteomes" id="UP000784294"/>
    </source>
</evidence>
<accession>A0A3S5AR86</accession>
<dbReference type="AlphaFoldDB" id="A0A3S5AR86"/>